<keyword evidence="6" id="KW-0805">Transcription regulation</keyword>
<dbReference type="InterPro" id="IPR036236">
    <property type="entry name" value="Znf_C2H2_sf"/>
</dbReference>
<dbReference type="SMART" id="SM00868">
    <property type="entry name" value="zf-AD"/>
    <property type="match status" value="1"/>
</dbReference>
<evidence type="ECO:0000259" key="10">
    <source>
        <dbReference type="PROSITE" id="PS50157"/>
    </source>
</evidence>
<dbReference type="EnsemblMetazoa" id="AARA000968-RA">
    <property type="protein sequence ID" value="AARA000968-PA"/>
    <property type="gene ID" value="AARA000968"/>
</dbReference>
<dbReference type="AlphaFoldDB" id="A0A182HIB0"/>
<keyword evidence="7" id="KW-0804">Transcription</keyword>
<feature type="domain" description="C2H2-type" evidence="10">
    <location>
        <begin position="471"/>
        <end position="499"/>
    </location>
</feature>
<accession>A0A182HIB0</accession>
<keyword evidence="12" id="KW-1185">Reference proteome</keyword>
<feature type="domain" description="C2H2-type" evidence="10">
    <location>
        <begin position="651"/>
        <end position="678"/>
    </location>
</feature>
<name>A0A182HIB0_ANOAR</name>
<evidence type="ECO:0000313" key="11">
    <source>
        <dbReference type="EnsemblMetazoa" id="AARA000968-PA"/>
    </source>
</evidence>
<comment type="subcellular location">
    <subcellularLocation>
        <location evidence="1">Nucleus</location>
    </subcellularLocation>
</comment>
<keyword evidence="2" id="KW-0479">Metal-binding</keyword>
<dbReference type="PROSITE" id="PS50157">
    <property type="entry name" value="ZINC_FINGER_C2H2_2"/>
    <property type="match status" value="11"/>
</dbReference>
<evidence type="ECO:0000313" key="12">
    <source>
        <dbReference type="Proteomes" id="UP000075840"/>
    </source>
</evidence>
<evidence type="ECO:0000256" key="4">
    <source>
        <dbReference type="ARBA" id="ARBA00022771"/>
    </source>
</evidence>
<dbReference type="GO" id="GO:0001227">
    <property type="term" value="F:DNA-binding transcription repressor activity, RNA polymerase II-specific"/>
    <property type="evidence" value="ECO:0007669"/>
    <property type="project" value="TreeGrafter"/>
</dbReference>
<dbReference type="Gene3D" id="3.30.160.60">
    <property type="entry name" value="Classic Zinc Finger"/>
    <property type="match status" value="6"/>
</dbReference>
<dbReference type="SUPFAM" id="SSF57667">
    <property type="entry name" value="beta-beta-alpha zinc fingers"/>
    <property type="match status" value="6"/>
</dbReference>
<feature type="domain" description="C2H2-type" evidence="10">
    <location>
        <begin position="278"/>
        <end position="306"/>
    </location>
</feature>
<dbReference type="Pfam" id="PF00096">
    <property type="entry name" value="zf-C2H2"/>
    <property type="match status" value="3"/>
</dbReference>
<sequence length="717" mass="81364">MDTGRVEPEPVSCDQCLLCQLNSTDRNLVTERLDTGQGTVADVICKHFWLSVCISRPGIATTCTGRYICTTCWDVTYSFHKFYLEVERLHSAAVKQEPPAAPAQPKQQSDTTNADQLVWLNEGSTLITSVNEVFVKESLPESDDEPAEEDEESDEDANIPLATLKQAAKPSATKPLVSLQQDDDGTTGNAPFPGVGLSLCRISGSSLELLCHDCYRKSNNANSSERSKEGARFTFAALLKHYRQVHGKPGYAVCCNRKYTRRRSLKMHLQTHGRKLVYRCVPCGIKFRKQESLDEHNLLIHTSEEEKRYRCDKCDKAFATEHLLNSHGLWHENVARKNITCSVCNIFFTSQPSLKKHRALHHPSMESSDVSVPSTNGSTAEAVDDEKLVASQYRTRISATEIGEQEKLIRRHCLLHCSRCAFFGESFTQLKEHAAEAHGLRSCDVVCCERTYSKRQSLYEHCLVHENPDCFRCDVCGKSYSSSRSLQNHRWRIHTPAAERPFRCDVCGETFVKDYLLKQHLVHHLAKHKKLNHCDVCERSFTTATVLKCHQQTYHGGGFALICDICAKGFNSRALFENHRLTHSVEGKSQLKHQCEQCKKWLRNKKSYQQHRIRCHTNDGPVTCKFCGKESVNASALKSHVHLHHAARPEYPCTLCDKRFKTALRLREHEATHTGTALYRCPWCPRTFACGSNMYKHKKAGHPLEWAASVKQRFGER</sequence>
<dbReference type="PROSITE" id="PS00028">
    <property type="entry name" value="ZINC_FINGER_C2H2_1"/>
    <property type="match status" value="10"/>
</dbReference>
<dbReference type="Proteomes" id="UP000075840">
    <property type="component" value="Unassembled WGS sequence"/>
</dbReference>
<dbReference type="SMART" id="SM00355">
    <property type="entry name" value="ZnF_C2H2"/>
    <property type="match status" value="14"/>
</dbReference>
<feature type="domain" description="C2H2-type" evidence="10">
    <location>
        <begin position="622"/>
        <end position="649"/>
    </location>
</feature>
<dbReference type="Gene3D" id="3.40.1800.20">
    <property type="match status" value="1"/>
</dbReference>
<evidence type="ECO:0000256" key="9">
    <source>
        <dbReference type="SAM" id="MobiDB-lite"/>
    </source>
</evidence>
<dbReference type="PANTHER" id="PTHR24399:SF23">
    <property type="entry name" value="C2H2-TYPE DOMAIN-CONTAINING PROTEIN"/>
    <property type="match status" value="1"/>
</dbReference>
<evidence type="ECO:0000256" key="2">
    <source>
        <dbReference type="ARBA" id="ARBA00022723"/>
    </source>
</evidence>
<keyword evidence="3" id="KW-0677">Repeat</keyword>
<dbReference type="InterPro" id="IPR012934">
    <property type="entry name" value="Znf_AD"/>
</dbReference>
<feature type="domain" description="C2H2-type" evidence="10">
    <location>
        <begin position="679"/>
        <end position="707"/>
    </location>
</feature>
<protein>
    <recommendedName>
        <fullName evidence="10">C2H2-type domain-containing protein</fullName>
    </recommendedName>
</protein>
<dbReference type="VEuPathDB" id="VectorBase:AARA000968"/>
<feature type="domain" description="C2H2-type" evidence="10">
    <location>
        <begin position="309"/>
        <end position="331"/>
    </location>
</feature>
<evidence type="ECO:0000256" key="6">
    <source>
        <dbReference type="ARBA" id="ARBA00023015"/>
    </source>
</evidence>
<dbReference type="EMBL" id="APCN01003924">
    <property type="status" value="NOT_ANNOTATED_CDS"/>
    <property type="molecule type" value="Genomic_DNA"/>
</dbReference>
<dbReference type="VEuPathDB" id="VectorBase:AARA21_013447"/>
<dbReference type="InterPro" id="IPR013087">
    <property type="entry name" value="Znf_C2H2_type"/>
</dbReference>
<organism evidence="11 12">
    <name type="scientific">Anopheles arabiensis</name>
    <name type="common">Mosquito</name>
    <dbReference type="NCBI Taxonomy" id="7173"/>
    <lineage>
        <taxon>Eukaryota</taxon>
        <taxon>Metazoa</taxon>
        <taxon>Ecdysozoa</taxon>
        <taxon>Arthropoda</taxon>
        <taxon>Hexapoda</taxon>
        <taxon>Insecta</taxon>
        <taxon>Pterygota</taxon>
        <taxon>Neoptera</taxon>
        <taxon>Endopterygota</taxon>
        <taxon>Diptera</taxon>
        <taxon>Nematocera</taxon>
        <taxon>Culicoidea</taxon>
        <taxon>Culicidae</taxon>
        <taxon>Anophelinae</taxon>
        <taxon>Anopheles</taxon>
    </lineage>
</organism>
<dbReference type="GO" id="GO:0005654">
    <property type="term" value="C:nucleoplasm"/>
    <property type="evidence" value="ECO:0007669"/>
    <property type="project" value="TreeGrafter"/>
</dbReference>
<dbReference type="PANTHER" id="PTHR24399">
    <property type="entry name" value="ZINC FINGER AND BTB DOMAIN-CONTAINING"/>
    <property type="match status" value="1"/>
</dbReference>
<dbReference type="GO" id="GO:0000978">
    <property type="term" value="F:RNA polymerase II cis-regulatory region sequence-specific DNA binding"/>
    <property type="evidence" value="ECO:0007669"/>
    <property type="project" value="TreeGrafter"/>
</dbReference>
<feature type="domain" description="C2H2-type" evidence="10">
    <location>
        <begin position="561"/>
        <end position="588"/>
    </location>
</feature>
<feature type="region of interest" description="Disordered" evidence="9">
    <location>
        <begin position="165"/>
        <end position="190"/>
    </location>
</feature>
<dbReference type="GO" id="GO:0008270">
    <property type="term" value="F:zinc ion binding"/>
    <property type="evidence" value="ECO:0007669"/>
    <property type="project" value="UniProtKB-KW"/>
</dbReference>
<keyword evidence="8" id="KW-0539">Nucleus</keyword>
<evidence type="ECO:0000256" key="7">
    <source>
        <dbReference type="ARBA" id="ARBA00023163"/>
    </source>
</evidence>
<reference evidence="11" key="1">
    <citation type="submission" date="2022-08" db="UniProtKB">
        <authorList>
            <consortium name="EnsemblMetazoa"/>
        </authorList>
    </citation>
    <scope>IDENTIFICATION</scope>
    <source>
        <strain evidence="11">Dongola</strain>
    </source>
</reference>
<evidence type="ECO:0000256" key="3">
    <source>
        <dbReference type="ARBA" id="ARBA00022737"/>
    </source>
</evidence>
<dbReference type="FunFam" id="3.30.160.60:FF:000446">
    <property type="entry name" value="Zinc finger protein"/>
    <property type="match status" value="1"/>
</dbReference>
<feature type="domain" description="C2H2-type" evidence="10">
    <location>
        <begin position="502"/>
        <end position="529"/>
    </location>
</feature>
<keyword evidence="5" id="KW-0862">Zinc</keyword>
<evidence type="ECO:0000256" key="8">
    <source>
        <dbReference type="ARBA" id="ARBA00023242"/>
    </source>
</evidence>
<dbReference type="Pfam" id="PF12874">
    <property type="entry name" value="zf-met"/>
    <property type="match status" value="2"/>
</dbReference>
<proteinExistence type="predicted"/>
<feature type="domain" description="C2H2-type" evidence="10">
    <location>
        <begin position="593"/>
        <end position="621"/>
    </location>
</feature>
<keyword evidence="4" id="KW-0863">Zinc-finger</keyword>
<feature type="domain" description="C2H2-type" evidence="10">
    <location>
        <begin position="532"/>
        <end position="560"/>
    </location>
</feature>
<feature type="domain" description="C2H2-type" evidence="10">
    <location>
        <begin position="339"/>
        <end position="366"/>
    </location>
</feature>
<evidence type="ECO:0000256" key="5">
    <source>
        <dbReference type="ARBA" id="ARBA00022833"/>
    </source>
</evidence>
<evidence type="ECO:0000256" key="1">
    <source>
        <dbReference type="ARBA" id="ARBA00004123"/>
    </source>
</evidence>